<dbReference type="InterPro" id="IPR000626">
    <property type="entry name" value="Ubiquitin-like_dom"/>
</dbReference>
<accession>A0A1L7WLN9</accession>
<dbReference type="AlphaFoldDB" id="A0A1L7WLN9"/>
<dbReference type="STRING" id="576137.A0A1L7WLN9"/>
<proteinExistence type="predicted"/>
<feature type="domain" description="Ubiquitin-like" evidence="1">
    <location>
        <begin position="62"/>
        <end position="123"/>
    </location>
</feature>
<dbReference type="InterPro" id="IPR049256">
    <property type="entry name" value="Get5_C"/>
</dbReference>
<protein>
    <recommendedName>
        <fullName evidence="1">Ubiquitin-like domain-containing protein</fullName>
    </recommendedName>
</protein>
<evidence type="ECO:0000313" key="2">
    <source>
        <dbReference type="EMBL" id="CZR53701.1"/>
    </source>
</evidence>
<dbReference type="Pfam" id="PF17183">
    <property type="entry name" value="Get5_C"/>
    <property type="match status" value="1"/>
</dbReference>
<dbReference type="Gene3D" id="1.10.286.70">
    <property type="entry name" value="Get5 dimerization domain"/>
    <property type="match status" value="1"/>
</dbReference>
<gene>
    <name evidence="2" type="ORF">PAC_03581</name>
</gene>
<dbReference type="Proteomes" id="UP000184330">
    <property type="component" value="Unassembled WGS sequence"/>
</dbReference>
<dbReference type="Pfam" id="PF12754">
    <property type="entry name" value="Get5_N"/>
    <property type="match status" value="1"/>
</dbReference>
<keyword evidence="3" id="KW-1185">Reference proteome</keyword>
<organism evidence="2 3">
    <name type="scientific">Phialocephala subalpina</name>
    <dbReference type="NCBI Taxonomy" id="576137"/>
    <lineage>
        <taxon>Eukaryota</taxon>
        <taxon>Fungi</taxon>
        <taxon>Dikarya</taxon>
        <taxon>Ascomycota</taxon>
        <taxon>Pezizomycotina</taxon>
        <taxon>Leotiomycetes</taxon>
        <taxon>Helotiales</taxon>
        <taxon>Mollisiaceae</taxon>
        <taxon>Phialocephala</taxon>
        <taxon>Phialocephala fortinii species complex</taxon>
    </lineage>
</organism>
<evidence type="ECO:0000313" key="3">
    <source>
        <dbReference type="Proteomes" id="UP000184330"/>
    </source>
</evidence>
<dbReference type="OrthoDB" id="5366541at2759"/>
<dbReference type="InterPro" id="IPR024737">
    <property type="entry name" value="Get5_N"/>
</dbReference>
<sequence length="201" mass="22106">MATELSFAKTFLTTLDSRPTKISADHVEDPKTYPSRSAYILPKLPKPMSKRQRTIPGAEPSLNVLLKSARNPPLEISLSSQPLSTSILSLKESISTQTSIPSSKIKLLYNKKPVPDSKVLKDLVGEGEGGKIEFGIMVIGGAAALKKGEEEVEPQVIGEGREVWKTDEFWSDLRGFLIQRLKDEGEGERVVKVFREALGKS</sequence>
<dbReference type="Gene3D" id="3.10.20.90">
    <property type="entry name" value="Phosphatidylinositol 3-kinase Catalytic Subunit, Chain A, domain 1"/>
    <property type="match status" value="1"/>
</dbReference>
<dbReference type="PROSITE" id="PS50053">
    <property type="entry name" value="UBIQUITIN_2"/>
    <property type="match status" value="1"/>
</dbReference>
<dbReference type="CDD" id="cd17039">
    <property type="entry name" value="Ubl_ubiquitin_like"/>
    <property type="match status" value="1"/>
</dbReference>
<evidence type="ECO:0000259" key="1">
    <source>
        <dbReference type="PROSITE" id="PS50053"/>
    </source>
</evidence>
<dbReference type="EMBL" id="FJOG01000004">
    <property type="protein sequence ID" value="CZR53701.1"/>
    <property type="molecule type" value="Genomic_DNA"/>
</dbReference>
<reference evidence="2 3" key="1">
    <citation type="submission" date="2016-03" db="EMBL/GenBank/DDBJ databases">
        <authorList>
            <person name="Ploux O."/>
        </authorList>
    </citation>
    <scope>NUCLEOTIDE SEQUENCE [LARGE SCALE GENOMIC DNA]</scope>
    <source>
        <strain evidence="2 3">UAMH 11012</strain>
    </source>
</reference>
<dbReference type="InterPro" id="IPR029071">
    <property type="entry name" value="Ubiquitin-like_domsf"/>
</dbReference>
<dbReference type="SUPFAM" id="SSF54236">
    <property type="entry name" value="Ubiquitin-like"/>
    <property type="match status" value="1"/>
</dbReference>
<name>A0A1L7WLN9_9HELO</name>